<evidence type="ECO:0000313" key="7">
    <source>
        <dbReference type="Proteomes" id="UP001497382"/>
    </source>
</evidence>
<dbReference type="SUPFAM" id="SSF52833">
    <property type="entry name" value="Thioredoxin-like"/>
    <property type="match status" value="1"/>
</dbReference>
<dbReference type="PROSITE" id="PS00195">
    <property type="entry name" value="GLUTAREDOXIN_1"/>
    <property type="match status" value="1"/>
</dbReference>
<evidence type="ECO:0000259" key="5">
    <source>
        <dbReference type="Pfam" id="PF00462"/>
    </source>
</evidence>
<sequence length="155" mass="17288">MIFSKSACPFCHKVSTLSEGSRYILNGILDFILENGHELQQAMAAKAGRATVPQVFIRGQHVGGCDDTFAAHCSGKLQEMLFEEKFDYDLIVIGGGSGGLAASKVYFHFVLINELSISIYLGWPITFILQYEIILMKIYLQIKQRVPLSIKHALF</sequence>
<keyword evidence="4" id="KW-0472">Membrane</keyword>
<comment type="caution">
    <text evidence="6">The sequence shown here is derived from an EMBL/GenBank/DDBJ whole genome shotgun (WGS) entry which is preliminary data.</text>
</comment>
<dbReference type="Pfam" id="PF00462">
    <property type="entry name" value="Glutaredoxin"/>
    <property type="match status" value="1"/>
</dbReference>
<organism evidence="6 7">
    <name type="scientific">Larinioides sclopetarius</name>
    <dbReference type="NCBI Taxonomy" id="280406"/>
    <lineage>
        <taxon>Eukaryota</taxon>
        <taxon>Metazoa</taxon>
        <taxon>Ecdysozoa</taxon>
        <taxon>Arthropoda</taxon>
        <taxon>Chelicerata</taxon>
        <taxon>Arachnida</taxon>
        <taxon>Araneae</taxon>
        <taxon>Araneomorphae</taxon>
        <taxon>Entelegynae</taxon>
        <taxon>Araneoidea</taxon>
        <taxon>Araneidae</taxon>
        <taxon>Larinioides</taxon>
    </lineage>
</organism>
<dbReference type="InterPro" id="IPR011767">
    <property type="entry name" value="GLR_AS"/>
</dbReference>
<keyword evidence="7" id="KW-1185">Reference proteome</keyword>
<evidence type="ECO:0000256" key="3">
    <source>
        <dbReference type="ARBA" id="ARBA00023284"/>
    </source>
</evidence>
<dbReference type="EMBL" id="CAXIEN010000096">
    <property type="protein sequence ID" value="CAL1276741.1"/>
    <property type="molecule type" value="Genomic_DNA"/>
</dbReference>
<dbReference type="PANTHER" id="PTHR45694:SF18">
    <property type="entry name" value="GLUTAREDOXIN-1-RELATED"/>
    <property type="match status" value="1"/>
</dbReference>
<dbReference type="GO" id="GO:0015038">
    <property type="term" value="F:glutathione disulfide oxidoreductase activity"/>
    <property type="evidence" value="ECO:0007669"/>
    <property type="project" value="TreeGrafter"/>
</dbReference>
<dbReference type="Gene3D" id="3.40.30.10">
    <property type="entry name" value="Glutaredoxin"/>
    <property type="match status" value="1"/>
</dbReference>
<dbReference type="AlphaFoldDB" id="A0AAV1ZZK0"/>
<feature type="transmembrane region" description="Helical" evidence="4">
    <location>
        <begin position="117"/>
        <end position="140"/>
    </location>
</feature>
<keyword evidence="4" id="KW-1133">Transmembrane helix</keyword>
<evidence type="ECO:0000256" key="1">
    <source>
        <dbReference type="ARBA" id="ARBA00002549"/>
    </source>
</evidence>
<evidence type="ECO:0000313" key="6">
    <source>
        <dbReference type="EMBL" id="CAL1276741.1"/>
    </source>
</evidence>
<gene>
    <name evidence="6" type="ORF">LARSCL_LOCUS8827</name>
</gene>
<dbReference type="PRINTS" id="PR00160">
    <property type="entry name" value="GLUTAREDOXIN"/>
</dbReference>
<dbReference type="InterPro" id="IPR014025">
    <property type="entry name" value="Glutaredoxin_subgr"/>
</dbReference>
<feature type="transmembrane region" description="Helical" evidence="4">
    <location>
        <begin position="90"/>
        <end position="111"/>
    </location>
</feature>
<dbReference type="PROSITE" id="PS51354">
    <property type="entry name" value="GLUTAREDOXIN_2"/>
    <property type="match status" value="1"/>
</dbReference>
<proteinExistence type="predicted"/>
<keyword evidence="2" id="KW-1015">Disulfide bond</keyword>
<dbReference type="GO" id="GO:0005737">
    <property type="term" value="C:cytoplasm"/>
    <property type="evidence" value="ECO:0007669"/>
    <property type="project" value="TreeGrafter"/>
</dbReference>
<comment type="function">
    <text evidence="1">Has a glutathione-disulfide oxidoreductase activity in the presence of NADPH and glutathione reductase. Reduces low molecular weight disulfides and proteins.</text>
</comment>
<dbReference type="GO" id="GO:0034599">
    <property type="term" value="P:cellular response to oxidative stress"/>
    <property type="evidence" value="ECO:0007669"/>
    <property type="project" value="TreeGrafter"/>
</dbReference>
<keyword evidence="4" id="KW-0812">Transmembrane</keyword>
<dbReference type="InterPro" id="IPR002109">
    <property type="entry name" value="Glutaredoxin"/>
</dbReference>
<keyword evidence="3" id="KW-0676">Redox-active center</keyword>
<dbReference type="CDD" id="cd03419">
    <property type="entry name" value="GRX_GRXh_1_2_like"/>
    <property type="match status" value="1"/>
</dbReference>
<dbReference type="InterPro" id="IPR036249">
    <property type="entry name" value="Thioredoxin-like_sf"/>
</dbReference>
<protein>
    <recommendedName>
        <fullName evidence="5">Glutaredoxin domain-containing protein</fullName>
    </recommendedName>
</protein>
<dbReference type="Proteomes" id="UP001497382">
    <property type="component" value="Unassembled WGS sequence"/>
</dbReference>
<evidence type="ECO:0000256" key="2">
    <source>
        <dbReference type="ARBA" id="ARBA00023157"/>
    </source>
</evidence>
<name>A0AAV1ZZK0_9ARAC</name>
<feature type="domain" description="Glutaredoxin" evidence="5">
    <location>
        <begin position="1"/>
        <end position="62"/>
    </location>
</feature>
<evidence type="ECO:0000256" key="4">
    <source>
        <dbReference type="SAM" id="Phobius"/>
    </source>
</evidence>
<reference evidence="6 7" key="1">
    <citation type="submission" date="2024-04" db="EMBL/GenBank/DDBJ databases">
        <authorList>
            <person name="Rising A."/>
            <person name="Reimegard J."/>
            <person name="Sonavane S."/>
            <person name="Akerstrom W."/>
            <person name="Nylinder S."/>
            <person name="Hedman E."/>
            <person name="Kallberg Y."/>
        </authorList>
    </citation>
    <scope>NUCLEOTIDE SEQUENCE [LARGE SCALE GENOMIC DNA]</scope>
</reference>
<accession>A0AAV1ZZK0</accession>
<dbReference type="PANTHER" id="PTHR45694">
    <property type="entry name" value="GLUTAREDOXIN 2"/>
    <property type="match status" value="1"/>
</dbReference>